<evidence type="ECO:0000256" key="2">
    <source>
        <dbReference type="SAM" id="Phobius"/>
    </source>
</evidence>
<proteinExistence type="predicted"/>
<feature type="transmembrane region" description="Helical" evidence="2">
    <location>
        <begin position="29"/>
        <end position="47"/>
    </location>
</feature>
<organism evidence="3">
    <name type="scientific">marine sediment metagenome</name>
    <dbReference type="NCBI Taxonomy" id="412755"/>
    <lineage>
        <taxon>unclassified sequences</taxon>
        <taxon>metagenomes</taxon>
        <taxon>ecological metagenomes</taxon>
    </lineage>
</organism>
<keyword evidence="2" id="KW-1133">Transmembrane helix</keyword>
<sequence>MKEQEGKHDVTVREMLKGQNGTGSLRTTLLGACVLISVLSFLGGVVLDRIGIAETESGNRAHIVQMDGRLKNIEKNMATRGELEMLSGQVTELQRTLNNLLLPSRRRATVEN</sequence>
<feature type="region of interest" description="Disordered" evidence="1">
    <location>
        <begin position="1"/>
        <end position="22"/>
    </location>
</feature>
<evidence type="ECO:0000313" key="3">
    <source>
        <dbReference type="EMBL" id="KKL17282.1"/>
    </source>
</evidence>
<reference evidence="3" key="1">
    <citation type="journal article" date="2015" name="Nature">
        <title>Complex archaea that bridge the gap between prokaryotes and eukaryotes.</title>
        <authorList>
            <person name="Spang A."/>
            <person name="Saw J.H."/>
            <person name="Jorgensen S.L."/>
            <person name="Zaremba-Niedzwiedzka K."/>
            <person name="Martijn J."/>
            <person name="Lind A.E."/>
            <person name="van Eijk R."/>
            <person name="Schleper C."/>
            <person name="Guy L."/>
            <person name="Ettema T.J."/>
        </authorList>
    </citation>
    <scope>NUCLEOTIDE SEQUENCE</scope>
</reference>
<protein>
    <submittedName>
        <fullName evidence="3">Uncharacterized protein</fullName>
    </submittedName>
</protein>
<name>A0A0F9BTS4_9ZZZZ</name>
<keyword evidence="2" id="KW-0812">Transmembrane</keyword>
<gene>
    <name evidence="3" type="ORF">LCGC14_2487110</name>
</gene>
<accession>A0A0F9BTS4</accession>
<keyword evidence="2" id="KW-0472">Membrane</keyword>
<feature type="compositionally biased region" description="Basic and acidic residues" evidence="1">
    <location>
        <begin position="1"/>
        <end position="16"/>
    </location>
</feature>
<comment type="caution">
    <text evidence="3">The sequence shown here is derived from an EMBL/GenBank/DDBJ whole genome shotgun (WGS) entry which is preliminary data.</text>
</comment>
<dbReference type="AlphaFoldDB" id="A0A0F9BTS4"/>
<dbReference type="EMBL" id="LAZR01039322">
    <property type="protein sequence ID" value="KKL17282.1"/>
    <property type="molecule type" value="Genomic_DNA"/>
</dbReference>
<evidence type="ECO:0000256" key="1">
    <source>
        <dbReference type="SAM" id="MobiDB-lite"/>
    </source>
</evidence>